<dbReference type="InterPro" id="IPR015813">
    <property type="entry name" value="Pyrv/PenolPyrv_kinase-like_dom"/>
</dbReference>
<organism evidence="7">
    <name type="scientific">Hirondellea gigas</name>
    <dbReference type="NCBI Taxonomy" id="1518452"/>
    <lineage>
        <taxon>Eukaryota</taxon>
        <taxon>Metazoa</taxon>
        <taxon>Ecdysozoa</taxon>
        <taxon>Arthropoda</taxon>
        <taxon>Crustacea</taxon>
        <taxon>Multicrustacea</taxon>
        <taxon>Malacostraca</taxon>
        <taxon>Eumalacostraca</taxon>
        <taxon>Peracarida</taxon>
        <taxon>Amphipoda</taxon>
        <taxon>Amphilochidea</taxon>
        <taxon>Lysianassida</taxon>
        <taxon>Lysianassidira</taxon>
        <taxon>Lysianassoidea</taxon>
        <taxon>Lysianassidae</taxon>
        <taxon>Hirondellea</taxon>
    </lineage>
</organism>
<dbReference type="CDD" id="cd06557">
    <property type="entry name" value="KPHMT-like"/>
    <property type="match status" value="1"/>
</dbReference>
<protein>
    <recommendedName>
        <fullName evidence="3">3-methyl-2-oxobutanoate hydroxymethyltransferase</fullName>
        <ecNumber evidence="3">2.1.2.11</ecNumber>
    </recommendedName>
</protein>
<dbReference type="Gene3D" id="3.20.20.60">
    <property type="entry name" value="Phosphoenolpyruvate-binding domains"/>
    <property type="match status" value="1"/>
</dbReference>
<evidence type="ECO:0000256" key="3">
    <source>
        <dbReference type="ARBA" id="ARBA00012618"/>
    </source>
</evidence>
<comment type="similarity">
    <text evidence="2">Belongs to the PanB family.</text>
</comment>
<reference evidence="7" key="1">
    <citation type="submission" date="2017-11" db="EMBL/GenBank/DDBJ databases">
        <title>The sensing device of the deep-sea amphipod.</title>
        <authorList>
            <person name="Kobayashi H."/>
            <person name="Nagahama T."/>
            <person name="Arai W."/>
            <person name="Sasagawa Y."/>
            <person name="Umeda M."/>
            <person name="Hayashi T."/>
            <person name="Nikaido I."/>
            <person name="Watanabe H."/>
            <person name="Oguri K."/>
            <person name="Kitazato H."/>
            <person name="Fujioka K."/>
            <person name="Kido Y."/>
            <person name="Takami H."/>
        </authorList>
    </citation>
    <scope>NUCLEOTIDE SEQUENCE</scope>
    <source>
        <tissue evidence="7">Whole body</tissue>
    </source>
</reference>
<dbReference type="GO" id="GO:0008168">
    <property type="term" value="F:methyltransferase activity"/>
    <property type="evidence" value="ECO:0007669"/>
    <property type="project" value="UniProtKB-KW"/>
</dbReference>
<dbReference type="InterPro" id="IPR003700">
    <property type="entry name" value="Pantoate_hydroxy_MeTrfase"/>
</dbReference>
<sequence>MYSTRSMFSVHVNMLHIRLGLGGRRNLSTQLSDYNLAFCRSRTLRSPFAMPSRLPRRLRSFVRCQRRVCSTTTVPSSSSSSSSSSKVDTSSSSSASNAPPKSPKLSKSSTSPITILDIHRKYRKGKKLSMITAYDYSSARSSDNAGIDMILVGDSVGMVVMGHTTTVPVSLRDIIHHSRAVRRGTKRAYIIGDLPFGTFLSVDDAIHNAASLIQHGRCDAVKLEGGRKMVNQIKAIVDSGIPVCGHIGLTPQTASALGGYRVQGKTASAALALYQDALALQEAGCVMIVMECVPSTVASYITSRLNIPTIGIGAGSGTSGQVQVFHDMVGLFDKFTPKFSKRYAEVGKLIESVVSEYRTEVEEKVFPAESHSFSMKDDQYRNFLELVEIFEQPTSTPEPSLRTSADLPHLGLDGQPSKSLPDVSPYHISSPPHINGTFAPSPSFSPQHYCDLEQEPPAKGGVVANEFDYLFHPSRLRSFPPTSPNDYKDYEAGHVALYGSGN</sequence>
<dbReference type="AlphaFoldDB" id="A0A6A7FSC2"/>
<dbReference type="GO" id="GO:0015940">
    <property type="term" value="P:pantothenate biosynthetic process"/>
    <property type="evidence" value="ECO:0007669"/>
    <property type="project" value="UniProtKB-UniPathway"/>
</dbReference>
<dbReference type="EC" id="2.1.2.11" evidence="3"/>
<dbReference type="EMBL" id="IACT01002203">
    <property type="protein sequence ID" value="LAC21496.1"/>
    <property type="molecule type" value="mRNA"/>
</dbReference>
<comment type="pathway">
    <text evidence="1">Cofactor biosynthesis; (R)-pantothenate biosynthesis; (R)-pantoate from 3-methyl-2-oxobutanoate: step 1/2.</text>
</comment>
<feature type="region of interest" description="Disordered" evidence="6">
    <location>
        <begin position="72"/>
        <end position="110"/>
    </location>
</feature>
<dbReference type="PANTHER" id="PTHR20881">
    <property type="entry name" value="3-METHYL-2-OXOBUTANOATE HYDROXYMETHYLTRANSFERASE"/>
    <property type="match status" value="1"/>
</dbReference>
<evidence type="ECO:0000256" key="6">
    <source>
        <dbReference type="SAM" id="MobiDB-lite"/>
    </source>
</evidence>
<keyword evidence="7" id="KW-0489">Methyltransferase</keyword>
<dbReference type="GO" id="GO:0032259">
    <property type="term" value="P:methylation"/>
    <property type="evidence" value="ECO:0007669"/>
    <property type="project" value="UniProtKB-KW"/>
</dbReference>
<evidence type="ECO:0000313" key="7">
    <source>
        <dbReference type="EMBL" id="LAC21496.1"/>
    </source>
</evidence>
<name>A0A6A7FSC2_9CRUS</name>
<dbReference type="GO" id="GO:0003864">
    <property type="term" value="F:3-methyl-2-oxobutanoate hydroxymethyltransferase activity"/>
    <property type="evidence" value="ECO:0007669"/>
    <property type="project" value="UniProtKB-EC"/>
</dbReference>
<dbReference type="GO" id="GO:0000287">
    <property type="term" value="F:magnesium ion binding"/>
    <property type="evidence" value="ECO:0007669"/>
    <property type="project" value="TreeGrafter"/>
</dbReference>
<keyword evidence="4 7" id="KW-0808">Transferase</keyword>
<evidence type="ECO:0000256" key="4">
    <source>
        <dbReference type="ARBA" id="ARBA00022679"/>
    </source>
</evidence>
<dbReference type="UniPathway" id="UPA00028">
    <property type="reaction ID" value="UER00003"/>
</dbReference>
<dbReference type="NCBIfam" id="TIGR00222">
    <property type="entry name" value="panB"/>
    <property type="match status" value="1"/>
</dbReference>
<comment type="catalytic activity">
    <reaction evidence="5">
        <text>(6R)-5,10-methylene-5,6,7,8-tetrahydrofolate + 3-methyl-2-oxobutanoate + H2O = 2-dehydropantoate + (6S)-5,6,7,8-tetrahydrofolate</text>
        <dbReference type="Rhea" id="RHEA:11824"/>
        <dbReference type="ChEBI" id="CHEBI:11561"/>
        <dbReference type="ChEBI" id="CHEBI:11851"/>
        <dbReference type="ChEBI" id="CHEBI:15377"/>
        <dbReference type="ChEBI" id="CHEBI:15636"/>
        <dbReference type="ChEBI" id="CHEBI:57453"/>
        <dbReference type="EC" id="2.1.2.11"/>
    </reaction>
</comment>
<accession>A0A6A7FSC2</accession>
<dbReference type="InterPro" id="IPR040442">
    <property type="entry name" value="Pyrv_kinase-like_dom_sf"/>
</dbReference>
<dbReference type="PANTHER" id="PTHR20881:SF0">
    <property type="entry name" value="3-METHYL-2-OXOBUTANOATE HYDROXYMETHYLTRANSFERASE"/>
    <property type="match status" value="1"/>
</dbReference>
<dbReference type="SUPFAM" id="SSF51621">
    <property type="entry name" value="Phosphoenolpyruvate/pyruvate domain"/>
    <property type="match status" value="1"/>
</dbReference>
<dbReference type="FunFam" id="3.20.20.60:FF:000003">
    <property type="entry name" value="3-methyl-2-oxobutanoate hydroxymethyltransferase"/>
    <property type="match status" value="1"/>
</dbReference>
<proteinExistence type="evidence at transcript level"/>
<dbReference type="Pfam" id="PF02548">
    <property type="entry name" value="Pantoate_transf"/>
    <property type="match status" value="1"/>
</dbReference>
<evidence type="ECO:0000256" key="5">
    <source>
        <dbReference type="ARBA" id="ARBA00049172"/>
    </source>
</evidence>
<dbReference type="NCBIfam" id="NF001452">
    <property type="entry name" value="PRK00311.1"/>
    <property type="match status" value="1"/>
</dbReference>
<evidence type="ECO:0000256" key="1">
    <source>
        <dbReference type="ARBA" id="ARBA00005033"/>
    </source>
</evidence>
<evidence type="ECO:0000256" key="2">
    <source>
        <dbReference type="ARBA" id="ARBA00008676"/>
    </source>
</evidence>
<dbReference type="HAMAP" id="MF_00156">
    <property type="entry name" value="PanB"/>
    <property type="match status" value="1"/>
</dbReference>
<dbReference type="GO" id="GO:0005739">
    <property type="term" value="C:mitochondrion"/>
    <property type="evidence" value="ECO:0007669"/>
    <property type="project" value="TreeGrafter"/>
</dbReference>